<protein>
    <submittedName>
        <fullName evidence="2">Uncharacterized protein</fullName>
    </submittedName>
</protein>
<gene>
    <name evidence="2" type="ORF">CC78DRAFT_585496</name>
</gene>
<evidence type="ECO:0000313" key="3">
    <source>
        <dbReference type="Proteomes" id="UP000800093"/>
    </source>
</evidence>
<dbReference type="Proteomes" id="UP000800093">
    <property type="component" value="Unassembled WGS sequence"/>
</dbReference>
<dbReference type="OrthoDB" id="3940921at2759"/>
<reference evidence="3" key="1">
    <citation type="journal article" date="2020" name="Stud. Mycol.">
        <title>101 Dothideomycetes genomes: A test case for predicting lifestyles and emergence of pathogens.</title>
        <authorList>
            <person name="Haridas S."/>
            <person name="Albert R."/>
            <person name="Binder M."/>
            <person name="Bloem J."/>
            <person name="LaButti K."/>
            <person name="Salamov A."/>
            <person name="Andreopoulos B."/>
            <person name="Baker S."/>
            <person name="Barry K."/>
            <person name="Bills G."/>
            <person name="Bluhm B."/>
            <person name="Cannon C."/>
            <person name="Castanera R."/>
            <person name="Culley D."/>
            <person name="Daum C."/>
            <person name="Ezra D."/>
            <person name="Gonzalez J."/>
            <person name="Henrissat B."/>
            <person name="Kuo A."/>
            <person name="Liang C."/>
            <person name="Lipzen A."/>
            <person name="Lutzoni F."/>
            <person name="Magnuson J."/>
            <person name="Mondo S."/>
            <person name="Nolan M."/>
            <person name="Ohm R."/>
            <person name="Pangilinan J."/>
            <person name="Park H.-J."/>
            <person name="Ramirez L."/>
            <person name="Alfaro M."/>
            <person name="Sun H."/>
            <person name="Tritt A."/>
            <person name="Yoshinaga Y."/>
            <person name="Zwiers L.-H."/>
            <person name="Turgeon B."/>
            <person name="Goodwin S."/>
            <person name="Spatafora J."/>
            <person name="Crous P."/>
            <person name="Grigoriev I."/>
        </authorList>
    </citation>
    <scope>NUCLEOTIDE SEQUENCE [LARGE SCALE GENOMIC DNA]</scope>
    <source>
        <strain evidence="3">CBS 304.66</strain>
    </source>
</reference>
<accession>A0A9P4K1X1</accession>
<dbReference type="EMBL" id="ML986697">
    <property type="protein sequence ID" value="KAF2259817.1"/>
    <property type="molecule type" value="Genomic_DNA"/>
</dbReference>
<feature type="compositionally biased region" description="Basic residues" evidence="1">
    <location>
        <begin position="601"/>
        <end position="613"/>
    </location>
</feature>
<proteinExistence type="predicted"/>
<feature type="region of interest" description="Disordered" evidence="1">
    <location>
        <begin position="601"/>
        <end position="643"/>
    </location>
</feature>
<organism evidence="2 3">
    <name type="scientific">Lojkania enalia</name>
    <dbReference type="NCBI Taxonomy" id="147567"/>
    <lineage>
        <taxon>Eukaryota</taxon>
        <taxon>Fungi</taxon>
        <taxon>Dikarya</taxon>
        <taxon>Ascomycota</taxon>
        <taxon>Pezizomycotina</taxon>
        <taxon>Dothideomycetes</taxon>
        <taxon>Pleosporomycetidae</taxon>
        <taxon>Pleosporales</taxon>
        <taxon>Pleosporales incertae sedis</taxon>
        <taxon>Lojkania</taxon>
    </lineage>
</organism>
<dbReference type="AlphaFoldDB" id="A0A9P4K1X1"/>
<sequence>MAAPGYSLFELYQTARKAKQIWDAFHGEFDNAPARVRELVETCDYLSRVLFDFCSLLEQLGENYPHERNFDRKLEECRKFIDEYWALKDDYQTKFVPGRTRTWKQIWYSLQCFPFQNPISVENHDRQTTKYVYDTKRAQELKDGLSLEIQKLLAYTVVFALKRSAPVNYSASISNARSRIVAYDEPIPALDTSSRLAIPPIPQESELEGLRHELAEFQGLFQDLVGIRYSYEREMNSAVQRNEPANIEPIRQRLELVWHRLYVRSGLIAEDSPTPPLPRDPRELLEAPARNYDRLVINTAAPSLHDGLRTNTNVRQFAERGVERVGIDPTLSRNHSSHIRSHIPSTYSSSSVSYPTSRTSSVIAPSLFSISDATAHTTPYTTPYLAAGQSTETADDSLLPQPAIPSAEKPVARIYLHIQQEPLNLVSWTVKTVHESRLVEWETDSNDYHLLHEVPNSAFPHIYHSTTSQNLDVTFDDPHKISLVSGDMTLYSGSTLVEYTFFSPNDRDTFQAHIRNMTHVNAFDIDVIWSNIDKKTSWGNLAGMATLEKLNLWQSDIYPYYHSLSFVASRTTGEQTEYPLLAFSNPPHYSSRHREVRLSLAKRRTSGSSHSRRNSVMSRLSRRPSDPVYDMPHDPPGSPTFAQETHDATHLEHISIKFTKEMEYENFRRDYEHLRAEDESMALAEFGNT</sequence>
<feature type="compositionally biased region" description="Low complexity" evidence="1">
    <location>
        <begin position="342"/>
        <end position="351"/>
    </location>
</feature>
<comment type="caution">
    <text evidence="2">The sequence shown here is derived from an EMBL/GenBank/DDBJ whole genome shotgun (WGS) entry which is preliminary data.</text>
</comment>
<keyword evidence="3" id="KW-1185">Reference proteome</keyword>
<evidence type="ECO:0000256" key="1">
    <source>
        <dbReference type="SAM" id="MobiDB-lite"/>
    </source>
</evidence>
<feature type="region of interest" description="Disordered" evidence="1">
    <location>
        <begin position="329"/>
        <end position="351"/>
    </location>
</feature>
<name>A0A9P4K1X1_9PLEO</name>
<evidence type="ECO:0000313" key="2">
    <source>
        <dbReference type="EMBL" id="KAF2259817.1"/>
    </source>
</evidence>